<protein>
    <submittedName>
        <fullName evidence="2">Uncharacterized protein</fullName>
    </submittedName>
</protein>
<accession>A0A7T3AC69</accession>
<sequence length="238" mass="24273">MAGVSDTPRGNRRPRPEAAVTRDTVASTPSTDTTAPLGDTPPPSDVLPVVTEGAAIATEAAALPDPTIVAEPGEPQPVVTASPPIAAEATVLDVLKGADAGASMLEPGAVEQEKPAVAAQPMIAIETGADEAQRQSRLDSAAAATFSGATPPVAPPAAAIDRDPAFPGTKVTVVTVVGPVQGRRRAGFAFGPEPRHFLSTQLTPDQGEAIAGDPMLAVGVRELDEESDEVRAIRWSML</sequence>
<dbReference type="EMBL" id="CP065713">
    <property type="protein sequence ID" value="QPT09872.1"/>
    <property type="molecule type" value="Genomic_DNA"/>
</dbReference>
<gene>
    <name evidence="2" type="ORF">I6G38_06425</name>
</gene>
<feature type="compositionally biased region" description="Polar residues" evidence="1">
    <location>
        <begin position="24"/>
        <end position="34"/>
    </location>
</feature>
<dbReference type="SUPFAM" id="SSF160059">
    <property type="entry name" value="PriA/YqbF domain"/>
    <property type="match status" value="1"/>
</dbReference>
<reference evidence="2 3" key="1">
    <citation type="submission" date="2020-12" db="EMBL/GenBank/DDBJ databases">
        <title>FDA dAtabase for Regulatory Grade micrObial Sequences (FDA-ARGOS): Supporting development and validation of Infectious Disease Dx tests.</title>
        <authorList>
            <person name="Sproer C."/>
            <person name="Gronow S."/>
            <person name="Severitt S."/>
            <person name="Schroder I."/>
            <person name="Tallon L."/>
            <person name="Sadzewicz L."/>
            <person name="Zhao X."/>
            <person name="Boylan J."/>
            <person name="Ott S."/>
            <person name="Bowen H."/>
            <person name="Vavikolanu K."/>
            <person name="Mehta A."/>
            <person name="Aluvathingal J."/>
            <person name="Nadendla S."/>
            <person name="Lowell S."/>
            <person name="Myers T."/>
            <person name="Yan Y."/>
            <person name="Sichtig H."/>
        </authorList>
    </citation>
    <scope>NUCLEOTIDE SEQUENCE [LARGE SCALE GENOMIC DNA]</scope>
    <source>
        <strain evidence="2 3">FDAARGOS_881</strain>
    </source>
</reference>
<dbReference type="Proteomes" id="UP000594836">
    <property type="component" value="Chromosome"/>
</dbReference>
<dbReference type="AlphaFoldDB" id="A0A7T3AC69"/>
<organism evidence="2 3">
    <name type="scientific">Sphingomonas paucimobilis</name>
    <name type="common">Pseudomonas paucimobilis</name>
    <dbReference type="NCBI Taxonomy" id="13689"/>
    <lineage>
        <taxon>Bacteria</taxon>
        <taxon>Pseudomonadati</taxon>
        <taxon>Pseudomonadota</taxon>
        <taxon>Alphaproteobacteria</taxon>
        <taxon>Sphingomonadales</taxon>
        <taxon>Sphingomonadaceae</taxon>
        <taxon>Sphingomonas</taxon>
    </lineage>
</organism>
<proteinExistence type="predicted"/>
<evidence type="ECO:0000256" key="1">
    <source>
        <dbReference type="SAM" id="MobiDB-lite"/>
    </source>
</evidence>
<evidence type="ECO:0000313" key="3">
    <source>
        <dbReference type="Proteomes" id="UP000594836"/>
    </source>
</evidence>
<evidence type="ECO:0000313" key="2">
    <source>
        <dbReference type="EMBL" id="QPT09872.1"/>
    </source>
</evidence>
<name>A0A7T3AC69_SPHPI</name>
<dbReference type="RefSeq" id="WP_197939264.1">
    <property type="nucleotide sequence ID" value="NZ_CP065713.1"/>
</dbReference>
<feature type="region of interest" description="Disordered" evidence="1">
    <location>
        <begin position="1"/>
        <end position="45"/>
    </location>
</feature>
<dbReference type="Gene3D" id="3.40.5.80">
    <property type="match status" value="1"/>
</dbReference>